<organism evidence="5">
    <name type="scientific">Actinomyces succiniciruminis</name>
    <dbReference type="NCBI Taxonomy" id="1522002"/>
    <lineage>
        <taxon>Bacteria</taxon>
        <taxon>Bacillati</taxon>
        <taxon>Actinomycetota</taxon>
        <taxon>Actinomycetes</taxon>
        <taxon>Actinomycetales</taxon>
        <taxon>Actinomycetaceae</taxon>
        <taxon>Actinomyces</taxon>
    </lineage>
</organism>
<reference evidence="5" key="1">
    <citation type="submission" date="2014-07" db="EMBL/GenBank/DDBJ databases">
        <authorList>
            <person name="Zhang J.E."/>
            <person name="Yang H."/>
            <person name="Guo J."/>
            <person name="Deng Z."/>
            <person name="Luo H."/>
            <person name="Luo M."/>
            <person name="Zhao B."/>
        </authorList>
    </citation>
    <scope>NUCLEOTIDE SEQUENCE</scope>
    <source>
        <strain evidence="5">AM4</strain>
    </source>
</reference>
<feature type="region of interest" description="Disordered" evidence="3">
    <location>
        <begin position="302"/>
        <end position="343"/>
    </location>
</feature>
<dbReference type="NCBIfam" id="TIGR01076">
    <property type="entry name" value="sortase_fam"/>
    <property type="match status" value="1"/>
</dbReference>
<feature type="active site" description="Acyl-thioester intermediate" evidence="2">
    <location>
        <position position="239"/>
    </location>
</feature>
<dbReference type="InterPro" id="IPR042002">
    <property type="entry name" value="Sortase_C"/>
</dbReference>
<dbReference type="Pfam" id="PF04203">
    <property type="entry name" value="Sortase"/>
    <property type="match status" value="1"/>
</dbReference>
<dbReference type="CDD" id="cd05827">
    <property type="entry name" value="Sortase_C"/>
    <property type="match status" value="1"/>
</dbReference>
<keyword evidence="4" id="KW-0812">Transmembrane</keyword>
<evidence type="ECO:0000256" key="3">
    <source>
        <dbReference type="SAM" id="MobiDB-lite"/>
    </source>
</evidence>
<dbReference type="RefSeq" id="WP_210581035.1">
    <property type="nucleotide sequence ID" value="NZ_LK995526.1"/>
</dbReference>
<feature type="active site" description="Proton donor/acceptor" evidence="2">
    <location>
        <position position="177"/>
    </location>
</feature>
<sequence length="343" mass="36576">MSRRARRRPPAAPDEHAGPDARRWRLQPLTLLPAVLAIAGMLLFAYPTVAAWVTQYNQSKIITTYASDVDSADPDAATQLAQAHAYNDALSVGAVLEANTNVPTGVGEGGDDTLDYDSILDANGAGLMARLRIPAINLDLPVYHGTSDETLLAGLGHLEGTSLPVGGEGTRAVITGHRGLADARMFTDLNQVEVGDTFVIEVFGEVLTYRVFDTKVVEPDETEALRAEQGRDLVTLVTCTPLGINTHRILVTGERVYPTPQADLDAAGNPPTVPSFPWWAVGLAAGFILVGLYVWRSGYPPRKRGTHTRTATPAATPDSDSTQPQVVSSGPNDVSQQFPDATS</sequence>
<dbReference type="NCBIfam" id="NF033745">
    <property type="entry name" value="class_C_sortase"/>
    <property type="match status" value="1"/>
</dbReference>
<dbReference type="EMBL" id="LK995526">
    <property type="protein sequence ID" value="CED91915.1"/>
    <property type="molecule type" value="Genomic_DNA"/>
</dbReference>
<keyword evidence="4" id="KW-0472">Membrane</keyword>
<feature type="transmembrane region" description="Helical" evidence="4">
    <location>
        <begin position="276"/>
        <end position="295"/>
    </location>
</feature>
<accession>A0A1L7RD53</accession>
<dbReference type="InterPro" id="IPR023365">
    <property type="entry name" value="Sortase_dom-sf"/>
</dbReference>
<keyword evidence="1" id="KW-0378">Hydrolase</keyword>
<evidence type="ECO:0000313" key="5">
    <source>
        <dbReference type="EMBL" id="CED91915.1"/>
    </source>
</evidence>
<feature type="region of interest" description="Disordered" evidence="3">
    <location>
        <begin position="1"/>
        <end position="20"/>
    </location>
</feature>
<evidence type="ECO:0000256" key="4">
    <source>
        <dbReference type="SAM" id="Phobius"/>
    </source>
</evidence>
<dbReference type="AlphaFoldDB" id="A0A1L7RD53"/>
<feature type="compositionally biased region" description="Low complexity" evidence="3">
    <location>
        <begin position="310"/>
        <end position="322"/>
    </location>
</feature>
<proteinExistence type="predicted"/>
<feature type="transmembrane region" description="Helical" evidence="4">
    <location>
        <begin position="31"/>
        <end position="53"/>
    </location>
</feature>
<name>A0A1L7RD53_9ACTO</name>
<dbReference type="InterPro" id="IPR005754">
    <property type="entry name" value="Sortase"/>
</dbReference>
<evidence type="ECO:0000256" key="1">
    <source>
        <dbReference type="ARBA" id="ARBA00022801"/>
    </source>
</evidence>
<protein>
    <submittedName>
        <fullName evidence="5">Sortase</fullName>
    </submittedName>
</protein>
<keyword evidence="4" id="KW-1133">Transmembrane helix</keyword>
<dbReference type="GO" id="GO:0016787">
    <property type="term" value="F:hydrolase activity"/>
    <property type="evidence" value="ECO:0007669"/>
    <property type="project" value="UniProtKB-KW"/>
</dbReference>
<evidence type="ECO:0000256" key="2">
    <source>
        <dbReference type="PIRSR" id="PIRSR605754-1"/>
    </source>
</evidence>
<dbReference type="SUPFAM" id="SSF63817">
    <property type="entry name" value="Sortase"/>
    <property type="match status" value="1"/>
</dbReference>
<feature type="compositionally biased region" description="Polar residues" evidence="3">
    <location>
        <begin position="323"/>
        <end position="343"/>
    </location>
</feature>
<gene>
    <name evidence="5" type="ORF">AAM4_2083</name>
</gene>
<dbReference type="Gene3D" id="2.40.260.10">
    <property type="entry name" value="Sortase"/>
    <property type="match status" value="1"/>
</dbReference>